<organism evidence="2 3">
    <name type="scientific">Scyliorhinus torazame</name>
    <name type="common">Cloudy catshark</name>
    <name type="synonym">Catulus torazame</name>
    <dbReference type="NCBI Taxonomy" id="75743"/>
    <lineage>
        <taxon>Eukaryota</taxon>
        <taxon>Metazoa</taxon>
        <taxon>Chordata</taxon>
        <taxon>Craniata</taxon>
        <taxon>Vertebrata</taxon>
        <taxon>Chondrichthyes</taxon>
        <taxon>Elasmobranchii</taxon>
        <taxon>Galeomorphii</taxon>
        <taxon>Galeoidea</taxon>
        <taxon>Carcharhiniformes</taxon>
        <taxon>Scyliorhinidae</taxon>
        <taxon>Scyliorhinus</taxon>
    </lineage>
</organism>
<proteinExistence type="predicted"/>
<evidence type="ECO:0000256" key="1">
    <source>
        <dbReference type="SAM" id="MobiDB-lite"/>
    </source>
</evidence>
<reference evidence="2 3" key="1">
    <citation type="journal article" date="2018" name="Nat. Ecol. Evol.">
        <title>Shark genomes provide insights into elasmobranch evolution and the origin of vertebrates.</title>
        <authorList>
            <person name="Hara Y"/>
            <person name="Yamaguchi K"/>
            <person name="Onimaru K"/>
            <person name="Kadota M"/>
            <person name="Koyanagi M"/>
            <person name="Keeley SD"/>
            <person name="Tatsumi K"/>
            <person name="Tanaka K"/>
            <person name="Motone F"/>
            <person name="Kageyama Y"/>
            <person name="Nozu R"/>
            <person name="Adachi N"/>
            <person name="Nishimura O"/>
            <person name="Nakagawa R"/>
            <person name="Tanegashima C"/>
            <person name="Kiyatake I"/>
            <person name="Matsumoto R"/>
            <person name="Murakumo K"/>
            <person name="Nishida K"/>
            <person name="Terakita A"/>
            <person name="Kuratani S"/>
            <person name="Sato K"/>
            <person name="Hyodo S Kuraku.S."/>
        </authorList>
    </citation>
    <scope>NUCLEOTIDE SEQUENCE [LARGE SCALE GENOMIC DNA]</scope>
</reference>
<keyword evidence="3" id="KW-1185">Reference proteome</keyword>
<dbReference type="InterPro" id="IPR052237">
    <property type="entry name" value="Ataxin-7-like_regulator"/>
</dbReference>
<dbReference type="PANTHER" id="PTHR15117">
    <property type="entry name" value="ATAXIN 7 RELATED"/>
    <property type="match status" value="1"/>
</dbReference>
<dbReference type="STRING" id="75743.A0A401NLB2"/>
<dbReference type="PANTHER" id="PTHR15117:SF5">
    <property type="entry name" value="ATAXIN-7-LIKE PROTEIN 2"/>
    <property type="match status" value="1"/>
</dbReference>
<accession>A0A401NLB2</accession>
<evidence type="ECO:0000313" key="3">
    <source>
        <dbReference type="Proteomes" id="UP000288216"/>
    </source>
</evidence>
<evidence type="ECO:0000313" key="2">
    <source>
        <dbReference type="EMBL" id="GCB61637.1"/>
    </source>
</evidence>
<comment type="caution">
    <text evidence="2">The sequence shown here is derived from an EMBL/GenBank/DDBJ whole genome shotgun (WGS) entry which is preliminary data.</text>
</comment>
<sequence>MMEESEQPDCHYSRLHPKPLAFCTFGSRMISRGCYVFNRRLDHFRSVLNSMVERHLNSQMWRKIPPATDQQRTPLSVPPPAPSPLSIREREKRAWQQLDLIATLTRTRQKCAHEKSPGIK</sequence>
<dbReference type="Proteomes" id="UP000288216">
    <property type="component" value="Unassembled WGS sequence"/>
</dbReference>
<feature type="region of interest" description="Disordered" evidence="1">
    <location>
        <begin position="65"/>
        <end position="86"/>
    </location>
</feature>
<name>A0A401NLB2_SCYTO</name>
<gene>
    <name evidence="2" type="ORF">scyTo_0014358</name>
</gene>
<protein>
    <submittedName>
        <fullName evidence="2">Uncharacterized protein</fullName>
    </submittedName>
</protein>
<dbReference type="EMBL" id="BFAA01007681">
    <property type="protein sequence ID" value="GCB61637.1"/>
    <property type="molecule type" value="Genomic_DNA"/>
</dbReference>
<dbReference type="AlphaFoldDB" id="A0A401NLB2"/>
<dbReference type="OrthoDB" id="21678at2759"/>